<proteinExistence type="predicted"/>
<accession>S4P525</accession>
<feature type="non-terminal residue" evidence="2">
    <location>
        <position position="74"/>
    </location>
</feature>
<feature type="region of interest" description="Disordered" evidence="1">
    <location>
        <begin position="45"/>
        <end position="74"/>
    </location>
</feature>
<organism evidence="2">
    <name type="scientific">Pararge aegeria</name>
    <name type="common">speckled wood butterfly</name>
    <dbReference type="NCBI Taxonomy" id="116150"/>
    <lineage>
        <taxon>Eukaryota</taxon>
        <taxon>Metazoa</taxon>
        <taxon>Ecdysozoa</taxon>
        <taxon>Arthropoda</taxon>
        <taxon>Hexapoda</taxon>
        <taxon>Insecta</taxon>
        <taxon>Pterygota</taxon>
        <taxon>Neoptera</taxon>
        <taxon>Endopterygota</taxon>
        <taxon>Lepidoptera</taxon>
        <taxon>Glossata</taxon>
        <taxon>Ditrysia</taxon>
        <taxon>Papilionoidea</taxon>
        <taxon>Nymphalidae</taxon>
        <taxon>Satyrinae</taxon>
        <taxon>Satyrini</taxon>
        <taxon>Parargina</taxon>
        <taxon>Pararge</taxon>
    </lineage>
</organism>
<dbReference type="AlphaFoldDB" id="S4P525"/>
<reference evidence="2" key="2">
    <citation type="submission" date="2013-05" db="EMBL/GenBank/DDBJ databases">
        <authorList>
            <person name="Carter J.-M."/>
            <person name="Baker S.C."/>
            <person name="Pink R."/>
            <person name="Carter D.R.F."/>
            <person name="Collins A."/>
            <person name="Tomlin J."/>
            <person name="Gibbs M."/>
            <person name="Breuker C.J."/>
        </authorList>
    </citation>
    <scope>NUCLEOTIDE SEQUENCE</scope>
    <source>
        <tissue evidence="2">Ovary</tissue>
    </source>
</reference>
<sequence>GNIEDNILEDIIDQSGLLPSSTETDCTSPIQTYTLQESYDVDKSSIYYKAPPSPPARLPKSPPPLLDEEDLIID</sequence>
<dbReference type="EMBL" id="GAIX01010930">
    <property type="protein sequence ID" value="JAA81630.1"/>
    <property type="molecule type" value="Transcribed_RNA"/>
</dbReference>
<feature type="compositionally biased region" description="Pro residues" evidence="1">
    <location>
        <begin position="51"/>
        <end position="65"/>
    </location>
</feature>
<evidence type="ECO:0000256" key="1">
    <source>
        <dbReference type="SAM" id="MobiDB-lite"/>
    </source>
</evidence>
<evidence type="ECO:0000313" key="2">
    <source>
        <dbReference type="EMBL" id="JAA81630.1"/>
    </source>
</evidence>
<feature type="non-terminal residue" evidence="2">
    <location>
        <position position="1"/>
    </location>
</feature>
<name>S4P525_9NEOP</name>
<protein>
    <submittedName>
        <fullName evidence="2">Uncharacterized protein</fullName>
    </submittedName>
</protein>
<reference evidence="2" key="1">
    <citation type="journal article" date="2013" name="BMC Genomics">
        <title>Unscrambling butterfly oogenesis.</title>
        <authorList>
            <person name="Carter J.M."/>
            <person name="Baker S.C."/>
            <person name="Pink R."/>
            <person name="Carter D.R."/>
            <person name="Collins A."/>
            <person name="Tomlin J."/>
            <person name="Gibbs M."/>
            <person name="Breuker C.J."/>
        </authorList>
    </citation>
    <scope>NUCLEOTIDE SEQUENCE</scope>
    <source>
        <tissue evidence="2">Ovary</tissue>
    </source>
</reference>